<protein>
    <recommendedName>
        <fullName evidence="3">TEA domain-containing protein</fullName>
    </recommendedName>
</protein>
<feature type="compositionally biased region" description="Polar residues" evidence="2">
    <location>
        <begin position="126"/>
        <end position="136"/>
    </location>
</feature>
<dbReference type="EMBL" id="CP138899">
    <property type="protein sequence ID" value="WPK27505.1"/>
    <property type="molecule type" value="Genomic_DNA"/>
</dbReference>
<dbReference type="Pfam" id="PF01285">
    <property type="entry name" value="TEA"/>
    <property type="match status" value="1"/>
</dbReference>
<sequence>MLPPTPSGNNERSKPSQEIAHSSETELPMYHGSRRSSNWNIDAKTGTNFNLGAGSAATLAHEFDTHSDLVSTSASDVWSMSQNGQNDSHSLSVNLTSIVEDSDDKELFLSPQDYFLDSIPRPNRVSPGSNDFTSTPTRRKSDCSARSSLSHTNPPAETPCRKLASKIETLDSPARSRASSAYTDILSSQKVWTTSLDEELLRCWNKYKVYKISHNDPAIFRYTSRNKILSRMLLSRTSVFRTAKQVSCRLQRLLKNRDADSSNTPFTMDEAPPPQPVFQKENNVPVMPVSQTFSTPSVGLNIFEFCMAFHYRDFVLGSHSFASLGPTPVQPPSCEDFAEIAKTIHHKKFLMQLTSIAPTMVSQNVPIHNVLCAINFTHQPNSSSPMSPHASSRLINLGNGDFLSYLKIKVPKTKSNQSFLSWRSIITVYKGLEEILLSTEDAVNGYRDQNQDFMLQVPFINSFWSGYLSFLMNGSNSYNDLNDLTILQVICDGEMGLGKIHGCFIYNFATNDRALPSLTVSMFTLRNAPADSRLGLSQQVPEQFNGIKTNNVADTVQSKTPADDVDELETILAPSSPVCPTPGKPDDFKPEMRVNVDMANIYSMQGPSTAPLFDSRAIRNANANLMTHKSPPTQIYFHPSKSSSNIMTQSLDTGVETQRPYMARHFSCDFLPQQAKIENFVAGNQPVPQTVNVNQSSTLFEDKQFNMFMNGHDISSIETGCPPQGALDTALNIDDIDSKPWNLGINTDSLAFESPIVQSAPASREHFFPALDRSSEVTNDAGQVLKQAHIHQRAAELANRRASHSMQSSSSGQVLKKGPVAQTHASQTSLVRPPFHKFPTSQPVMYQPKKK</sequence>
<keyword evidence="5" id="KW-1185">Reference proteome</keyword>
<dbReference type="Gene3D" id="6.10.20.40">
    <property type="entry name" value="TEA/ATTS domain"/>
    <property type="match status" value="1"/>
</dbReference>
<organism evidence="4 5">
    <name type="scientific">Australozyma saopauloensis</name>
    <dbReference type="NCBI Taxonomy" id="291208"/>
    <lineage>
        <taxon>Eukaryota</taxon>
        <taxon>Fungi</taxon>
        <taxon>Dikarya</taxon>
        <taxon>Ascomycota</taxon>
        <taxon>Saccharomycotina</taxon>
        <taxon>Pichiomycetes</taxon>
        <taxon>Metschnikowiaceae</taxon>
        <taxon>Australozyma</taxon>
    </lineage>
</organism>
<evidence type="ECO:0000259" key="3">
    <source>
        <dbReference type="Pfam" id="PF01285"/>
    </source>
</evidence>
<feature type="region of interest" description="Disordered" evidence="2">
    <location>
        <begin position="798"/>
        <end position="851"/>
    </location>
</feature>
<dbReference type="InterPro" id="IPR038096">
    <property type="entry name" value="TEA/ATTS_sf"/>
</dbReference>
<evidence type="ECO:0000256" key="1">
    <source>
        <dbReference type="ARBA" id="ARBA00008421"/>
    </source>
</evidence>
<proteinExistence type="inferred from homology"/>
<feature type="compositionally biased region" description="Polar residues" evidence="2">
    <location>
        <begin position="144"/>
        <end position="155"/>
    </location>
</feature>
<dbReference type="KEGG" id="asau:88175956"/>
<dbReference type="AlphaFoldDB" id="A0AAX4HFX7"/>
<gene>
    <name evidence="4" type="ORF">PUMCH_004896</name>
</gene>
<evidence type="ECO:0000256" key="2">
    <source>
        <dbReference type="SAM" id="MobiDB-lite"/>
    </source>
</evidence>
<feature type="domain" description="TEA" evidence="3">
    <location>
        <begin position="189"/>
        <end position="253"/>
    </location>
</feature>
<reference evidence="4 5" key="1">
    <citation type="submission" date="2023-10" db="EMBL/GenBank/DDBJ databases">
        <title>Draft Genome Sequence of Candida saopaulonensis from a very Premature Infant with Sepsis.</title>
        <authorList>
            <person name="Ning Y."/>
            <person name="Dai R."/>
            <person name="Xiao M."/>
            <person name="Xu Y."/>
            <person name="Yan Q."/>
            <person name="Zhang L."/>
        </authorList>
    </citation>
    <scope>NUCLEOTIDE SEQUENCE [LARGE SCALE GENOMIC DNA]</scope>
    <source>
        <strain evidence="4 5">19XY460</strain>
    </source>
</reference>
<dbReference type="RefSeq" id="XP_062879883.1">
    <property type="nucleotide sequence ID" value="XM_063023813.1"/>
</dbReference>
<accession>A0AAX4HFX7</accession>
<dbReference type="Proteomes" id="UP001338582">
    <property type="component" value="Chromosome 6"/>
</dbReference>
<dbReference type="GeneID" id="88175956"/>
<name>A0AAX4HFX7_9ASCO</name>
<feature type="region of interest" description="Disordered" evidence="2">
    <location>
        <begin position="1"/>
        <end position="33"/>
    </location>
</feature>
<comment type="similarity">
    <text evidence="1">Belongs to the TEC1 family.</text>
</comment>
<feature type="region of interest" description="Disordered" evidence="2">
    <location>
        <begin position="119"/>
        <end position="159"/>
    </location>
</feature>
<evidence type="ECO:0000313" key="5">
    <source>
        <dbReference type="Proteomes" id="UP001338582"/>
    </source>
</evidence>
<dbReference type="InterPro" id="IPR000818">
    <property type="entry name" value="TEA/ATTS_dom"/>
</dbReference>
<evidence type="ECO:0000313" key="4">
    <source>
        <dbReference type="EMBL" id="WPK27505.1"/>
    </source>
</evidence>
<dbReference type="GO" id="GO:0003700">
    <property type="term" value="F:DNA-binding transcription factor activity"/>
    <property type="evidence" value="ECO:0007669"/>
    <property type="project" value="InterPro"/>
</dbReference>